<comment type="caution">
    <text evidence="2">The sequence shown here is derived from an EMBL/GenBank/DDBJ whole genome shotgun (WGS) entry which is preliminary data.</text>
</comment>
<dbReference type="EMBL" id="DACQKT010000009">
    <property type="protein sequence ID" value="HAS6678611.1"/>
    <property type="molecule type" value="Genomic_DNA"/>
</dbReference>
<dbReference type="EMBL" id="DACQKT010000082">
    <property type="protein sequence ID" value="HAS6680553.1"/>
    <property type="molecule type" value="Genomic_DNA"/>
</dbReference>
<evidence type="ECO:0000256" key="1">
    <source>
        <dbReference type="SAM" id="MobiDB-lite"/>
    </source>
</evidence>
<name>A0A8H9K1Z7_VIBPH</name>
<reference evidence="2" key="1">
    <citation type="journal article" date="2018" name="Genome Biol.">
        <title>SKESA: strategic k-mer extension for scrupulous assemblies.</title>
        <authorList>
            <person name="Souvorov A."/>
            <person name="Agarwala R."/>
            <person name="Lipman D.J."/>
        </authorList>
    </citation>
    <scope>NUCLEOTIDE SEQUENCE</scope>
    <source>
        <strain evidence="2">1930</strain>
    </source>
</reference>
<evidence type="ECO:0000313" key="2">
    <source>
        <dbReference type="EMBL" id="HAS6678611.1"/>
    </source>
</evidence>
<evidence type="ECO:0000313" key="3">
    <source>
        <dbReference type="EMBL" id="HAS6680553.1"/>
    </source>
</evidence>
<feature type="region of interest" description="Disordered" evidence="1">
    <location>
        <begin position="1"/>
        <end position="20"/>
    </location>
</feature>
<organism evidence="2">
    <name type="scientific">Vibrio parahaemolyticus</name>
    <dbReference type="NCBI Taxonomy" id="670"/>
    <lineage>
        <taxon>Bacteria</taxon>
        <taxon>Pseudomonadati</taxon>
        <taxon>Pseudomonadota</taxon>
        <taxon>Gammaproteobacteria</taxon>
        <taxon>Vibrionales</taxon>
        <taxon>Vibrionaceae</taxon>
        <taxon>Vibrio</taxon>
    </lineage>
</organism>
<dbReference type="AlphaFoldDB" id="A0A8H9K1Z7"/>
<proteinExistence type="predicted"/>
<reference evidence="2" key="2">
    <citation type="submission" date="2019-12" db="EMBL/GenBank/DDBJ databases">
        <authorList>
            <consortium name="NCBI Pathogen Detection Project"/>
        </authorList>
    </citation>
    <scope>NUCLEOTIDE SEQUENCE</scope>
    <source>
        <strain evidence="2">1930</strain>
    </source>
</reference>
<accession>A0A8H9K1Z7</accession>
<gene>
    <name evidence="2" type="ORF">I7278_17555</name>
    <name evidence="3" type="ORF">I7278_27735</name>
</gene>
<protein>
    <submittedName>
        <fullName evidence="2">Uncharacterized protein</fullName>
    </submittedName>
</protein>
<sequence>MAKRMKNIEYAQRRGKQKRLDAEHIAHSGGEFVPSSPPLFSHDATLQSYFNKGWNGVTACDISMHLRETKTTEGADLVSEIRNFKACHFR</sequence>
<dbReference type="Proteomes" id="UP000856022">
    <property type="component" value="Unassembled WGS sequence"/>
</dbReference>